<dbReference type="OrthoDB" id="526037at2"/>
<keyword evidence="2" id="KW-0808">Transferase</keyword>
<dbReference type="Pfam" id="PF01636">
    <property type="entry name" value="APH"/>
    <property type="match status" value="1"/>
</dbReference>
<evidence type="ECO:0000313" key="2">
    <source>
        <dbReference type="EMBL" id="SKB92078.1"/>
    </source>
</evidence>
<gene>
    <name evidence="2" type="ORF">SAMN05660477_01864</name>
</gene>
<sequence>MELNLIINNFLPETKINKVSPIGNGLIHQTFLVETSQKSYVLQHINDLVFQNPEILVRNHLKINEGLSKVNYKFELSNPIKTRDNQLIFVTDNQHWRLTEYIDNSVTYQKVASPEMAFEASKALSYFHYCINSDQNISLEESIPEFTNFEKRYGDFEKANQHLIDKRAENCVNELLFISKYKHLCNLWIELRSKNMPNRIIHADPKISNILFNSEQKPIAIIDLDTVLSGPILYDFGDMARSFTNRLEEDDISTTDNFDFEIYKAIKEGFLHHSASLLSPLEIEHFNFAAKIIVHIQAMRFLVDYLRGDIYYGSSYEGQNLVRAKNQINLLKGMMKYDL</sequence>
<dbReference type="InterPro" id="IPR011009">
    <property type="entry name" value="Kinase-like_dom_sf"/>
</dbReference>
<dbReference type="PANTHER" id="PTHR21064:SF5">
    <property type="entry name" value="SLR1880 PROTEIN"/>
    <property type="match status" value="1"/>
</dbReference>
<dbReference type="InterPro" id="IPR002575">
    <property type="entry name" value="Aminoglycoside_PTrfase"/>
</dbReference>
<reference evidence="2 3" key="1">
    <citation type="submission" date="2017-02" db="EMBL/GenBank/DDBJ databases">
        <authorList>
            <person name="Peterson S.W."/>
        </authorList>
    </citation>
    <scope>NUCLEOTIDE SEQUENCE [LARGE SCALE GENOMIC DNA]</scope>
    <source>
        <strain evidence="2 3">DSM 22323</strain>
    </source>
</reference>
<keyword evidence="3" id="KW-1185">Reference proteome</keyword>
<dbReference type="InterPro" id="IPR050249">
    <property type="entry name" value="Pseudomonas-type_ThrB"/>
</dbReference>
<dbReference type="Gene3D" id="3.90.1200.10">
    <property type="match status" value="1"/>
</dbReference>
<dbReference type="RefSeq" id="WP_079667106.1">
    <property type="nucleotide sequence ID" value="NZ_FUYZ01000005.1"/>
</dbReference>
<protein>
    <submittedName>
        <fullName evidence="2">Ser/Thr protein kinase RdoA involved in Cpx stress response, MazF antagonist</fullName>
    </submittedName>
</protein>
<accession>A0A1T5F7Q8</accession>
<feature type="domain" description="Aminoglycoside phosphotransferase" evidence="1">
    <location>
        <begin position="19"/>
        <end position="247"/>
    </location>
</feature>
<dbReference type="PANTHER" id="PTHR21064">
    <property type="entry name" value="AMINOGLYCOSIDE PHOSPHOTRANSFERASE DOMAIN-CONTAINING PROTEIN-RELATED"/>
    <property type="match status" value="1"/>
</dbReference>
<dbReference type="EMBL" id="FUYZ01000005">
    <property type="protein sequence ID" value="SKB92078.1"/>
    <property type="molecule type" value="Genomic_DNA"/>
</dbReference>
<proteinExistence type="predicted"/>
<organism evidence="2 3">
    <name type="scientific">Soonwooa buanensis</name>
    <dbReference type="NCBI Taxonomy" id="619805"/>
    <lineage>
        <taxon>Bacteria</taxon>
        <taxon>Pseudomonadati</taxon>
        <taxon>Bacteroidota</taxon>
        <taxon>Flavobacteriia</taxon>
        <taxon>Flavobacteriales</taxon>
        <taxon>Weeksellaceae</taxon>
        <taxon>Chryseobacterium group</taxon>
        <taxon>Soonwooa</taxon>
    </lineage>
</organism>
<dbReference type="STRING" id="619805.SAMN05660477_01864"/>
<evidence type="ECO:0000259" key="1">
    <source>
        <dbReference type="Pfam" id="PF01636"/>
    </source>
</evidence>
<dbReference type="GO" id="GO:0016301">
    <property type="term" value="F:kinase activity"/>
    <property type="evidence" value="ECO:0007669"/>
    <property type="project" value="UniProtKB-KW"/>
</dbReference>
<evidence type="ECO:0000313" key="3">
    <source>
        <dbReference type="Proteomes" id="UP000191112"/>
    </source>
</evidence>
<dbReference type="SUPFAM" id="SSF56112">
    <property type="entry name" value="Protein kinase-like (PK-like)"/>
    <property type="match status" value="1"/>
</dbReference>
<dbReference type="AlphaFoldDB" id="A0A1T5F7Q8"/>
<keyword evidence="2" id="KW-0418">Kinase</keyword>
<dbReference type="Proteomes" id="UP000191112">
    <property type="component" value="Unassembled WGS sequence"/>
</dbReference>
<name>A0A1T5F7Q8_9FLAO</name>